<feature type="transmembrane region" description="Helical" evidence="1">
    <location>
        <begin position="77"/>
        <end position="97"/>
    </location>
</feature>
<dbReference type="Proteomes" id="UP000322139">
    <property type="component" value="Unassembled WGS sequence"/>
</dbReference>
<feature type="transmembrane region" description="Helical" evidence="1">
    <location>
        <begin position="132"/>
        <end position="149"/>
    </location>
</feature>
<protein>
    <submittedName>
        <fullName evidence="2">DUF2269 domain-containing protein</fullName>
    </submittedName>
</protein>
<dbReference type="EMBL" id="VTER01000003">
    <property type="protein sequence ID" value="TYS50193.1"/>
    <property type="molecule type" value="Genomic_DNA"/>
</dbReference>
<gene>
    <name evidence="2" type="ORF">FZD51_06480</name>
</gene>
<accession>A0A5D4RFE3</accession>
<keyword evidence="1" id="KW-0812">Transmembrane</keyword>
<dbReference type="InterPro" id="IPR018729">
    <property type="entry name" value="DUF2269_transmembrane"/>
</dbReference>
<proteinExistence type="predicted"/>
<reference evidence="2 3" key="1">
    <citation type="submission" date="2019-08" db="EMBL/GenBank/DDBJ databases">
        <title>Bacillus genomes from the desert of Cuatro Cienegas, Coahuila.</title>
        <authorList>
            <person name="Olmedo-Alvarez G."/>
        </authorList>
    </citation>
    <scope>NUCLEOTIDE SEQUENCE [LARGE SCALE GENOMIC DNA]</scope>
    <source>
        <strain evidence="2 3">CH446_14T</strain>
    </source>
</reference>
<evidence type="ECO:0000256" key="1">
    <source>
        <dbReference type="SAM" id="Phobius"/>
    </source>
</evidence>
<name>A0A5D4RFE3_9BACI</name>
<organism evidence="2 3">
    <name type="scientific">Bacillus infantis</name>
    <dbReference type="NCBI Taxonomy" id="324767"/>
    <lineage>
        <taxon>Bacteria</taxon>
        <taxon>Bacillati</taxon>
        <taxon>Bacillota</taxon>
        <taxon>Bacilli</taxon>
        <taxon>Bacillales</taxon>
        <taxon>Bacillaceae</taxon>
        <taxon>Bacillus</taxon>
    </lineage>
</organism>
<feature type="transmembrane region" description="Helical" evidence="1">
    <location>
        <begin position="6"/>
        <end position="24"/>
    </location>
</feature>
<dbReference type="RefSeq" id="WP_148974015.1">
    <property type="nucleotide sequence ID" value="NZ_JBNIKU010000009.1"/>
</dbReference>
<keyword evidence="1" id="KW-1133">Transmembrane helix</keyword>
<evidence type="ECO:0000313" key="3">
    <source>
        <dbReference type="Proteomes" id="UP000322139"/>
    </source>
</evidence>
<keyword evidence="1" id="KW-0472">Membrane</keyword>
<comment type="caution">
    <text evidence="2">The sequence shown here is derived from an EMBL/GenBank/DDBJ whole genome shotgun (WGS) entry which is preliminary data.</text>
</comment>
<dbReference type="Pfam" id="PF10027">
    <property type="entry name" value="DUF2269"/>
    <property type="match status" value="1"/>
</dbReference>
<evidence type="ECO:0000313" key="2">
    <source>
        <dbReference type="EMBL" id="TYS50193.1"/>
    </source>
</evidence>
<dbReference type="AlphaFoldDB" id="A0A5D4RFE3"/>
<sequence>MTLYSILLTVHIIAAVCGLGAAFAQPIISKAPKTVSQARLCILINERVEKLAKYGSITLLITGLIFGALNPALFKEVWYIISIIIFISVQPIVAAVLPKKVRAQQELLANHEGKDETLPDSYHRINKEQQPFTLYTHFAAVVLIVLMVMKPF</sequence>